<comment type="caution">
    <text evidence="11">The sequence shown here is derived from an EMBL/GenBank/DDBJ whole genome shotgun (WGS) entry which is preliminary data.</text>
</comment>
<feature type="transmembrane region" description="Helical" evidence="10">
    <location>
        <begin position="649"/>
        <end position="671"/>
    </location>
</feature>
<evidence type="ECO:0000256" key="2">
    <source>
        <dbReference type="ARBA" id="ARBA00008807"/>
    </source>
</evidence>
<keyword evidence="8 10" id="KW-0472">Membrane</keyword>
<feature type="transmembrane region" description="Helical" evidence="10">
    <location>
        <begin position="487"/>
        <end position="508"/>
    </location>
</feature>
<dbReference type="NCBIfam" id="TIGR00727">
    <property type="entry name" value="ISP4_OPT"/>
    <property type="match status" value="1"/>
</dbReference>
<keyword evidence="6" id="KW-0653">Protein transport</keyword>
<dbReference type="Proteomes" id="UP001164286">
    <property type="component" value="Unassembled WGS sequence"/>
</dbReference>
<dbReference type="InterPro" id="IPR004813">
    <property type="entry name" value="OPT"/>
</dbReference>
<evidence type="ECO:0000256" key="7">
    <source>
        <dbReference type="ARBA" id="ARBA00022989"/>
    </source>
</evidence>
<keyword evidence="7 10" id="KW-1133">Transmembrane helix</keyword>
<evidence type="ECO:0000256" key="8">
    <source>
        <dbReference type="ARBA" id="ARBA00023136"/>
    </source>
</evidence>
<comment type="similarity">
    <text evidence="2">Belongs to the oligopeptide OPT transporter family.</text>
</comment>
<feature type="transmembrane region" description="Helical" evidence="10">
    <location>
        <begin position="326"/>
        <end position="346"/>
    </location>
</feature>
<feature type="transmembrane region" description="Helical" evidence="10">
    <location>
        <begin position="622"/>
        <end position="643"/>
    </location>
</feature>
<dbReference type="GO" id="GO:0015031">
    <property type="term" value="P:protein transport"/>
    <property type="evidence" value="ECO:0007669"/>
    <property type="project" value="UniProtKB-KW"/>
</dbReference>
<feature type="compositionally biased region" description="Polar residues" evidence="9">
    <location>
        <begin position="91"/>
        <end position="113"/>
    </location>
</feature>
<name>A0AA38H5P7_9TREE</name>
<dbReference type="RefSeq" id="XP_052944250.1">
    <property type="nucleotide sequence ID" value="XM_053085681.1"/>
</dbReference>
<feature type="compositionally biased region" description="Acidic residues" evidence="9">
    <location>
        <begin position="53"/>
        <end position="74"/>
    </location>
</feature>
<evidence type="ECO:0000256" key="9">
    <source>
        <dbReference type="SAM" id="MobiDB-lite"/>
    </source>
</evidence>
<protein>
    <submittedName>
        <fullName evidence="11">OPT oligopeptide transporter protein-domain-containing protein</fullName>
    </submittedName>
</protein>
<evidence type="ECO:0000256" key="6">
    <source>
        <dbReference type="ARBA" id="ARBA00022927"/>
    </source>
</evidence>
<feature type="transmembrane region" description="Helical" evidence="10">
    <location>
        <begin position="457"/>
        <end position="475"/>
    </location>
</feature>
<dbReference type="GO" id="GO:0016020">
    <property type="term" value="C:membrane"/>
    <property type="evidence" value="ECO:0007669"/>
    <property type="project" value="UniProtKB-SubCell"/>
</dbReference>
<dbReference type="InterPro" id="IPR004648">
    <property type="entry name" value="Oligpept_transpt"/>
</dbReference>
<reference evidence="11" key="1">
    <citation type="journal article" date="2022" name="G3 (Bethesda)">
        <title>High quality genome of the basidiomycete yeast Dioszegia hungarica PDD-24b-2 isolated from cloud water.</title>
        <authorList>
            <person name="Jarrige D."/>
            <person name="Haridas S."/>
            <person name="Bleykasten-Grosshans C."/>
            <person name="Joly M."/>
            <person name="Nadalig T."/>
            <person name="Sancelme M."/>
            <person name="Vuilleumier S."/>
            <person name="Grigoriev I.V."/>
            <person name="Amato P."/>
            <person name="Bringel F."/>
        </authorList>
    </citation>
    <scope>NUCLEOTIDE SEQUENCE</scope>
    <source>
        <strain evidence="11">PDD-24b-2</strain>
    </source>
</reference>
<proteinExistence type="inferred from homology"/>
<organism evidence="11 12">
    <name type="scientific">Dioszegia hungarica</name>
    <dbReference type="NCBI Taxonomy" id="4972"/>
    <lineage>
        <taxon>Eukaryota</taxon>
        <taxon>Fungi</taxon>
        <taxon>Dikarya</taxon>
        <taxon>Basidiomycota</taxon>
        <taxon>Agaricomycotina</taxon>
        <taxon>Tremellomycetes</taxon>
        <taxon>Tremellales</taxon>
        <taxon>Bulleribasidiaceae</taxon>
        <taxon>Dioszegia</taxon>
    </lineage>
</organism>
<feature type="transmembrane region" description="Helical" evidence="10">
    <location>
        <begin position="358"/>
        <end position="379"/>
    </location>
</feature>
<feature type="transmembrane region" description="Helical" evidence="10">
    <location>
        <begin position="800"/>
        <end position="821"/>
    </location>
</feature>
<dbReference type="Pfam" id="PF03169">
    <property type="entry name" value="OPT"/>
    <property type="match status" value="1"/>
</dbReference>
<feature type="transmembrane region" description="Helical" evidence="10">
    <location>
        <begin position="276"/>
        <end position="297"/>
    </location>
</feature>
<keyword evidence="3" id="KW-0813">Transport</keyword>
<gene>
    <name evidence="11" type="ORF">MKK02DRAFT_16757</name>
</gene>
<feature type="transmembrane region" description="Helical" evidence="10">
    <location>
        <begin position="250"/>
        <end position="270"/>
    </location>
</feature>
<keyword evidence="4 10" id="KW-0812">Transmembrane</keyword>
<accession>A0AA38H5P7</accession>
<dbReference type="GeneID" id="77724882"/>
<evidence type="ECO:0000313" key="11">
    <source>
        <dbReference type="EMBL" id="KAI9634473.1"/>
    </source>
</evidence>
<comment type="subcellular location">
    <subcellularLocation>
        <location evidence="1">Membrane</location>
        <topology evidence="1">Multi-pass membrane protein</topology>
    </subcellularLocation>
</comment>
<feature type="transmembrane region" description="Helical" evidence="10">
    <location>
        <begin position="563"/>
        <end position="588"/>
    </location>
</feature>
<evidence type="ECO:0000256" key="1">
    <source>
        <dbReference type="ARBA" id="ARBA00004141"/>
    </source>
</evidence>
<sequence length="941" mass="104072">MADRPPTSAGPGASRPRSTRRPRTGASRPATSRPDTSASGITADELPDQQFFPEDDGFDEEEEDYEDEEPEEEGVFAFARPQTGAVPRANLSGSEYGTSAPGTATTHFTSNPPLTADSRFTGEASGAGPSSVKTPADLSAGNVDAGGRLPELRYDYETIFSGKNNLNNSARGFSRGSYGMTEMTGDMTIPDGKVTWGDGSGGAMKDISEQGEDIPVSAYDLSEEDSPYPEVRASVSNLDDVEMPSLTFRAWFLGLLFAILGAAINTFFYFRTPSPYIAPLIVQVIAYPAGKMAAWCLPIRVFHNPRWLGGAAWSFNPGPFNIKEHAIITMMSSVAVGPAYGLWVVVSSELYYMRPFGIGFNILFLFTTQVTGFAFAGLCRRFVVWPASMIWPGVLVISTNLNTLHAEEEGFQGSMSRFRFLMYAGAGAFMWYFLPGYLFTALSYFSWVCWIAPANPTINNLFGVNTGLGMGILTFDWSQIAWIGSPLVIPWWAIVNVGIGFVLCYWIIVPVLYFTNVWEFAYMPISAIQVIDRFSTPFNVGNIINFDDFTLNTTAYAEYSPPYLSAAFSMTFMLAFALTSALVVHTALHHGPRMYRTMINVKTEADDIHAKLMKQYPEVPDWWFLVLLAVFGIVFGIVAIEVYHTGLPVWGYFLSILIPAIYILPAAFIFAMTNQLVAINLIAELIPGYLFPGKPIPCMLFKCFSMQTVSEAVTFTQNMKLGHYMKVPPRSTFVAQTTAMVVSCLVQIGTKNVLFAVVPDMCASNQKDLLTCNSTKVFFTSSIIWGLIGPARLFSRGAMYGPQVWAVLVGAVLPIPLWYWVRRHPRSIFRNLNLPVLFNGPLGIPPATGINYASWLVTGFVFQFWLRRQRFAWWSKYNYVLSAALDVGTALSGLFIFLILRLPNLNINWWGTEVHIATGDWTGIPYLTAPDEGFGPTSWTT</sequence>
<dbReference type="GO" id="GO:0035673">
    <property type="term" value="F:oligopeptide transmembrane transporter activity"/>
    <property type="evidence" value="ECO:0007669"/>
    <property type="project" value="InterPro"/>
</dbReference>
<evidence type="ECO:0000256" key="4">
    <source>
        <dbReference type="ARBA" id="ARBA00022692"/>
    </source>
</evidence>
<dbReference type="NCBIfam" id="TIGR00728">
    <property type="entry name" value="OPT_sfam"/>
    <property type="match status" value="1"/>
</dbReference>
<feature type="transmembrane region" description="Helical" evidence="10">
    <location>
        <begin position="777"/>
        <end position="794"/>
    </location>
</feature>
<keyword evidence="5" id="KW-0571">Peptide transport</keyword>
<dbReference type="AlphaFoldDB" id="A0AA38H5P7"/>
<evidence type="ECO:0000313" key="12">
    <source>
        <dbReference type="Proteomes" id="UP001164286"/>
    </source>
</evidence>
<evidence type="ECO:0000256" key="10">
    <source>
        <dbReference type="SAM" id="Phobius"/>
    </source>
</evidence>
<dbReference type="PANTHER" id="PTHR22601">
    <property type="entry name" value="ISP4 LIKE PROTEIN"/>
    <property type="match status" value="1"/>
</dbReference>
<keyword evidence="12" id="KW-1185">Reference proteome</keyword>
<feature type="transmembrane region" description="Helical" evidence="10">
    <location>
        <begin position="420"/>
        <end position="445"/>
    </location>
</feature>
<evidence type="ECO:0000256" key="3">
    <source>
        <dbReference type="ARBA" id="ARBA00022448"/>
    </source>
</evidence>
<feature type="transmembrane region" description="Helical" evidence="10">
    <location>
        <begin position="877"/>
        <end position="900"/>
    </location>
</feature>
<feature type="region of interest" description="Disordered" evidence="9">
    <location>
        <begin position="1"/>
        <end position="147"/>
    </location>
</feature>
<dbReference type="EMBL" id="JAKWFO010000007">
    <property type="protein sequence ID" value="KAI9634473.1"/>
    <property type="molecule type" value="Genomic_DNA"/>
</dbReference>
<evidence type="ECO:0000256" key="5">
    <source>
        <dbReference type="ARBA" id="ARBA00022856"/>
    </source>
</evidence>